<feature type="compositionally biased region" description="Polar residues" evidence="1">
    <location>
        <begin position="74"/>
        <end position="91"/>
    </location>
</feature>
<keyword evidence="3" id="KW-1185">Reference proteome</keyword>
<feature type="compositionally biased region" description="Basic and acidic residues" evidence="1">
    <location>
        <begin position="570"/>
        <end position="616"/>
    </location>
</feature>
<feature type="compositionally biased region" description="Basic and acidic residues" evidence="1">
    <location>
        <begin position="213"/>
        <end position="223"/>
    </location>
</feature>
<feature type="compositionally biased region" description="Basic and acidic residues" evidence="1">
    <location>
        <begin position="623"/>
        <end position="642"/>
    </location>
</feature>
<evidence type="ECO:0000313" key="3">
    <source>
        <dbReference type="Proteomes" id="UP000179807"/>
    </source>
</evidence>
<organism evidence="2 3">
    <name type="scientific">Tritrichomonas foetus</name>
    <dbReference type="NCBI Taxonomy" id="1144522"/>
    <lineage>
        <taxon>Eukaryota</taxon>
        <taxon>Metamonada</taxon>
        <taxon>Parabasalia</taxon>
        <taxon>Tritrichomonadida</taxon>
        <taxon>Tritrichomonadidae</taxon>
        <taxon>Tritrichomonas</taxon>
    </lineage>
</organism>
<protein>
    <submittedName>
        <fullName evidence="2">Uncharacterized protein</fullName>
    </submittedName>
</protein>
<feature type="compositionally biased region" description="Polar residues" evidence="1">
    <location>
        <begin position="224"/>
        <end position="238"/>
    </location>
</feature>
<dbReference type="EMBL" id="MLAK01000629">
    <property type="protein sequence ID" value="OHT09802.1"/>
    <property type="molecule type" value="Genomic_DNA"/>
</dbReference>
<gene>
    <name evidence="2" type="ORF">TRFO_21162</name>
</gene>
<dbReference type="RefSeq" id="XP_068362938.1">
    <property type="nucleotide sequence ID" value="XM_068501794.1"/>
</dbReference>
<feature type="compositionally biased region" description="Polar residues" evidence="1">
    <location>
        <begin position="266"/>
        <end position="328"/>
    </location>
</feature>
<proteinExistence type="predicted"/>
<accession>A0A1J4KFI7</accession>
<name>A0A1J4KFI7_9EUKA</name>
<feature type="region of interest" description="Disordered" evidence="1">
    <location>
        <begin position="527"/>
        <end position="642"/>
    </location>
</feature>
<evidence type="ECO:0000313" key="2">
    <source>
        <dbReference type="EMBL" id="OHT09802.1"/>
    </source>
</evidence>
<feature type="compositionally biased region" description="Low complexity" evidence="1">
    <location>
        <begin position="550"/>
        <end position="562"/>
    </location>
</feature>
<reference evidence="2" key="1">
    <citation type="submission" date="2016-10" db="EMBL/GenBank/DDBJ databases">
        <authorList>
            <person name="Benchimol M."/>
            <person name="Almeida L.G."/>
            <person name="Vasconcelos A.T."/>
            <person name="Perreira-Neves A."/>
            <person name="Rosa I.A."/>
            <person name="Tasca T."/>
            <person name="Bogo M.R."/>
            <person name="de Souza W."/>
        </authorList>
    </citation>
    <scope>NUCLEOTIDE SEQUENCE [LARGE SCALE GENOMIC DNA]</scope>
    <source>
        <strain evidence="2">K</strain>
    </source>
</reference>
<comment type="caution">
    <text evidence="2">The sequence shown here is derived from an EMBL/GenBank/DDBJ whole genome shotgun (WGS) entry which is preliminary data.</text>
</comment>
<feature type="region of interest" description="Disordered" evidence="1">
    <location>
        <begin position="202"/>
        <end position="328"/>
    </location>
</feature>
<dbReference type="VEuPathDB" id="TrichDB:TRFO_21162"/>
<evidence type="ECO:0000256" key="1">
    <source>
        <dbReference type="SAM" id="MobiDB-lite"/>
    </source>
</evidence>
<dbReference type="AlphaFoldDB" id="A0A1J4KFI7"/>
<dbReference type="GeneID" id="94836498"/>
<feature type="compositionally biased region" description="Polar residues" evidence="1">
    <location>
        <begin position="527"/>
        <end position="549"/>
    </location>
</feature>
<dbReference type="Proteomes" id="UP000179807">
    <property type="component" value="Unassembled WGS sequence"/>
</dbReference>
<feature type="region of interest" description="Disordered" evidence="1">
    <location>
        <begin position="74"/>
        <end position="100"/>
    </location>
</feature>
<sequence>MADDPEISHWLNNLLKREGQEAVFSDDFEDVDDINEFDHFSPTEFSSVNDHFETPDNDDTLDEARRLLNRWAEQTESFQKPPSNSKNSRQASNERKTPKVVQYRKLEMPMIVAKKKNDIKVNDPTLKMNERLKKVQEMKEKRLAKQNERKISPTKVTKKNFQKIEVPDVDAEIRSIRQKMNENINMKKKEIELREKRMKEIEDNLFPSSENQNDPKRKQKDNLRINQNINRKNMNDRNQIIKADLRRNHIIETPNKSKYQLRHDSSNNCESFNQPKNQNISEKSNKPITKLNSNQSIRKSINKSRYSPKNDSHINAQQNENSIQTSENYEQEQRRINNGIEMKLKIFINNEEFRKKRFFFHHWSEKCHYQTQAFQKAAILANFRLLSKTFAFWKEAQKKIEQRKEIEILEKELRDRKRKETEVNFYFRKRKLRSYFSSWKTKYKASIELQIAQARKNKRLELIATKITNQNHSNTNNKNERNLNKNHIQSQNRNPASRNHLIRQNQHLNNHPNNSFNDFDGIVVNSNRLNSENNSQGSNYSRNSPYQAQNSSSTNSPSTNHSPPKKVKKIKFDPKIEEMEKRNEEKKKKRLERIQKQKEEEIEQKLKKEKEEADKIKQKRKEHLQQLENERKKREELKLQQI</sequence>